<feature type="region of interest" description="Disordered" evidence="1">
    <location>
        <begin position="61"/>
        <end position="96"/>
    </location>
</feature>
<protein>
    <submittedName>
        <fullName evidence="3">CYTH domain-containing protein</fullName>
    </submittedName>
</protein>
<dbReference type="PROSITE" id="PS51707">
    <property type="entry name" value="CYTH"/>
    <property type="match status" value="1"/>
</dbReference>
<dbReference type="RefSeq" id="WP_386675333.1">
    <property type="nucleotide sequence ID" value="NZ_JBHLTG010000009.1"/>
</dbReference>
<accession>A0ABV6RY21</accession>
<dbReference type="EMBL" id="JBHLTG010000009">
    <property type="protein sequence ID" value="MFC0681880.1"/>
    <property type="molecule type" value="Genomic_DNA"/>
</dbReference>
<keyword evidence="4" id="KW-1185">Reference proteome</keyword>
<feature type="compositionally biased region" description="Basic and acidic residues" evidence="1">
    <location>
        <begin position="62"/>
        <end position="83"/>
    </location>
</feature>
<dbReference type="Gene3D" id="2.40.320.10">
    <property type="entry name" value="Hypothetical Protein Pfu-838710-001"/>
    <property type="match status" value="1"/>
</dbReference>
<comment type="caution">
    <text evidence="3">The sequence shown here is derived from an EMBL/GenBank/DDBJ whole genome shotgun (WGS) entry which is preliminary data.</text>
</comment>
<dbReference type="Proteomes" id="UP001589896">
    <property type="component" value="Unassembled WGS sequence"/>
</dbReference>
<dbReference type="InterPro" id="IPR033469">
    <property type="entry name" value="CYTH-like_dom_sf"/>
</dbReference>
<sequence length="207" mass="22747">MAVTSQIESERKYDVDEWTELPDLARIAKVEPEEPVMLRATYFDTADGALAAARMTLRRRTGGGDEGWHLKTPEGEDGRREHQAPLGDPSGLEPPGDLLEPVRELLGDRSLVEIARLHTERRVVKLIREGAPIAEVADDLVSATDVRTGILRVWREWECELLDGAPVENEERLGILDRIEGLLLSAGARPASAASKLARATGRSKLG</sequence>
<evidence type="ECO:0000259" key="2">
    <source>
        <dbReference type="PROSITE" id="PS51707"/>
    </source>
</evidence>
<evidence type="ECO:0000313" key="4">
    <source>
        <dbReference type="Proteomes" id="UP001589896"/>
    </source>
</evidence>
<evidence type="ECO:0000256" key="1">
    <source>
        <dbReference type="SAM" id="MobiDB-lite"/>
    </source>
</evidence>
<dbReference type="SUPFAM" id="SSF55154">
    <property type="entry name" value="CYTH-like phosphatases"/>
    <property type="match status" value="1"/>
</dbReference>
<name>A0ABV6RY21_9GAMM</name>
<gene>
    <name evidence="3" type="ORF">ACFFGH_28945</name>
</gene>
<proteinExistence type="predicted"/>
<dbReference type="Pfam" id="PF01928">
    <property type="entry name" value="CYTH"/>
    <property type="match status" value="1"/>
</dbReference>
<dbReference type="CDD" id="cd07374">
    <property type="entry name" value="CYTH-like_Pase"/>
    <property type="match status" value="1"/>
</dbReference>
<dbReference type="InterPro" id="IPR023577">
    <property type="entry name" value="CYTH_domain"/>
</dbReference>
<feature type="domain" description="CYTH" evidence="2">
    <location>
        <begin position="6"/>
        <end position="204"/>
    </location>
</feature>
<dbReference type="SMART" id="SM01118">
    <property type="entry name" value="CYTH"/>
    <property type="match status" value="1"/>
</dbReference>
<reference evidence="3 4" key="1">
    <citation type="submission" date="2024-09" db="EMBL/GenBank/DDBJ databases">
        <authorList>
            <person name="Sun Q."/>
            <person name="Mori K."/>
        </authorList>
    </citation>
    <scope>NUCLEOTIDE SEQUENCE [LARGE SCALE GENOMIC DNA]</scope>
    <source>
        <strain evidence="3 4">KCTC 23076</strain>
    </source>
</reference>
<organism evidence="3 4">
    <name type="scientific">Lysobacter korlensis</name>
    <dbReference type="NCBI Taxonomy" id="553636"/>
    <lineage>
        <taxon>Bacteria</taxon>
        <taxon>Pseudomonadati</taxon>
        <taxon>Pseudomonadota</taxon>
        <taxon>Gammaproteobacteria</taxon>
        <taxon>Lysobacterales</taxon>
        <taxon>Lysobacteraceae</taxon>
        <taxon>Lysobacter</taxon>
    </lineage>
</organism>
<evidence type="ECO:0000313" key="3">
    <source>
        <dbReference type="EMBL" id="MFC0681880.1"/>
    </source>
</evidence>